<dbReference type="GO" id="GO:0006629">
    <property type="term" value="P:lipid metabolic process"/>
    <property type="evidence" value="ECO:0007669"/>
    <property type="project" value="InterPro"/>
</dbReference>
<keyword evidence="4 6" id="KW-1133">Transmembrane helix</keyword>
<gene>
    <name evidence="8" type="ORF">TSTA_105800</name>
</gene>
<organism evidence="8 9">
    <name type="scientific">Talaromyces stipitatus (strain ATCC 10500 / CBS 375.48 / QM 6759 / NRRL 1006)</name>
    <name type="common">Penicillium stipitatum</name>
    <dbReference type="NCBI Taxonomy" id="441959"/>
    <lineage>
        <taxon>Eukaryota</taxon>
        <taxon>Fungi</taxon>
        <taxon>Dikarya</taxon>
        <taxon>Ascomycota</taxon>
        <taxon>Pezizomycotina</taxon>
        <taxon>Eurotiomycetes</taxon>
        <taxon>Eurotiomycetidae</taxon>
        <taxon>Eurotiales</taxon>
        <taxon>Trichocomaceae</taxon>
        <taxon>Talaromyces</taxon>
        <taxon>Talaromyces sect. Talaromyces</taxon>
    </lineage>
</organism>
<reference evidence="9" key="1">
    <citation type="journal article" date="2015" name="Genome Announc.">
        <title>Genome sequence of the AIDS-associated pathogen Penicillium marneffei (ATCC18224) and its near taxonomic relative Talaromyces stipitatus (ATCC10500).</title>
        <authorList>
            <person name="Nierman W.C."/>
            <person name="Fedorova-Abrams N.D."/>
            <person name="Andrianopoulos A."/>
        </authorList>
    </citation>
    <scope>NUCLEOTIDE SEQUENCE [LARGE SCALE GENOMIC DNA]</scope>
    <source>
        <strain evidence="9">ATCC 10500 / CBS 375.48 / QM 6759 / NRRL 1006</strain>
    </source>
</reference>
<dbReference type="Pfam" id="PF02544">
    <property type="entry name" value="Steroid_dh"/>
    <property type="match status" value="1"/>
</dbReference>
<keyword evidence="9" id="KW-1185">Reference proteome</keyword>
<dbReference type="STRING" id="441959.B8MPD0"/>
<dbReference type="AlphaFoldDB" id="B8MPD0"/>
<dbReference type="eggNOG" id="KOG1638">
    <property type="taxonomic scope" value="Eukaryota"/>
</dbReference>
<feature type="transmembrane region" description="Helical" evidence="6">
    <location>
        <begin position="18"/>
        <end position="38"/>
    </location>
</feature>
<evidence type="ECO:0000259" key="7">
    <source>
        <dbReference type="Pfam" id="PF02544"/>
    </source>
</evidence>
<protein>
    <recommendedName>
        <fullName evidence="7">3-oxo-5-alpha-steroid 4-dehydrogenase C-terminal domain-containing protein</fullName>
    </recommendedName>
</protein>
<accession>B8MPD0</accession>
<dbReference type="PANTHER" id="PTHR10556:SF43">
    <property type="entry name" value="STEROID 5-ALPHA-REDUCTASE DET2"/>
    <property type="match status" value="1"/>
</dbReference>
<evidence type="ECO:0000256" key="4">
    <source>
        <dbReference type="ARBA" id="ARBA00022989"/>
    </source>
</evidence>
<dbReference type="PhylomeDB" id="B8MPD0"/>
<feature type="domain" description="3-oxo-5-alpha-steroid 4-dehydrogenase C-terminal" evidence="7">
    <location>
        <begin position="124"/>
        <end position="263"/>
    </location>
</feature>
<feature type="transmembrane region" description="Helical" evidence="6">
    <location>
        <begin position="59"/>
        <end position="77"/>
    </location>
</feature>
<dbReference type="GO" id="GO:0016627">
    <property type="term" value="F:oxidoreductase activity, acting on the CH-CH group of donors"/>
    <property type="evidence" value="ECO:0007669"/>
    <property type="project" value="InterPro"/>
</dbReference>
<dbReference type="GeneID" id="8100439"/>
<dbReference type="OMA" id="RSGHAWY"/>
<feature type="transmembrane region" description="Helical" evidence="6">
    <location>
        <begin position="123"/>
        <end position="144"/>
    </location>
</feature>
<evidence type="ECO:0000256" key="1">
    <source>
        <dbReference type="ARBA" id="ARBA00004141"/>
    </source>
</evidence>
<evidence type="ECO:0000256" key="3">
    <source>
        <dbReference type="ARBA" id="ARBA00022692"/>
    </source>
</evidence>
<dbReference type="VEuPathDB" id="FungiDB:TSTA_105800"/>
<comment type="subcellular location">
    <subcellularLocation>
        <location evidence="1">Membrane</location>
        <topology evidence="1">Multi-pass membrane protein</topology>
    </subcellularLocation>
</comment>
<dbReference type="GO" id="GO:0016020">
    <property type="term" value="C:membrane"/>
    <property type="evidence" value="ECO:0007669"/>
    <property type="project" value="UniProtKB-SubCell"/>
</dbReference>
<dbReference type="HOGENOM" id="CLU_065395_0_0_1"/>
<feature type="transmembrane region" description="Helical" evidence="6">
    <location>
        <begin position="245"/>
        <end position="267"/>
    </location>
</feature>
<proteinExistence type="inferred from homology"/>
<evidence type="ECO:0000256" key="2">
    <source>
        <dbReference type="ARBA" id="ARBA00007742"/>
    </source>
</evidence>
<dbReference type="RefSeq" id="XP_002486607.1">
    <property type="nucleotide sequence ID" value="XM_002486562.1"/>
</dbReference>
<dbReference type="EMBL" id="EQ962658">
    <property type="protein sequence ID" value="EED14369.1"/>
    <property type="molecule type" value="Genomic_DNA"/>
</dbReference>
<dbReference type="PANTHER" id="PTHR10556">
    <property type="entry name" value="3-OXO-5-ALPHA-STEROID 4-DEHYDROGENASE"/>
    <property type="match status" value="1"/>
</dbReference>
<evidence type="ECO:0000256" key="6">
    <source>
        <dbReference type="SAM" id="Phobius"/>
    </source>
</evidence>
<comment type="similarity">
    <text evidence="2">Belongs to the steroid 5-alpha reductase family.</text>
</comment>
<feature type="transmembrane region" description="Helical" evidence="6">
    <location>
        <begin position="287"/>
        <end position="307"/>
    </location>
</feature>
<dbReference type="PROSITE" id="PS50244">
    <property type="entry name" value="S5A_REDUCTASE"/>
    <property type="match status" value="1"/>
</dbReference>
<name>B8MPD0_TALSN</name>
<sequence length="339" mass="38934">MSDIVQIRQSFFPPTPSAYIWLLWVFHWFPAGSIGQWFSDHHPVGKFSVSRRSNINGRFGWLFMEIIGPVNMLYVMWKLEPSILGLPLWNKVTAALYVIHYVNRAVLQPLFIAPSMSPIGMEIFLVVSTFNWMNGAIFGCWVVGYDTKIAGYNVRISGSEPLSGWRKAIPYAGLIIFAFGCVNNIRAQLTLWRMRREEAHRRVTKDKKKHAQQENIYSKVYVIPPPRGLFTSHLYPHYWYEWIEWFGYTLVGTAVLSSIAFASRPVTTQELMVAPWHWPLAQLAEKYQIPFPLPALAFLLNCMAAMLPQARRGLRWYKQTFGNEAVVGRSAIVPGVSFL</sequence>
<dbReference type="InParanoid" id="B8MPD0"/>
<dbReference type="InterPro" id="IPR001104">
    <property type="entry name" value="3-oxo-5_a-steroid_4-DH_C"/>
</dbReference>
<evidence type="ECO:0000256" key="5">
    <source>
        <dbReference type="ARBA" id="ARBA00023136"/>
    </source>
</evidence>
<evidence type="ECO:0000313" key="8">
    <source>
        <dbReference type="EMBL" id="EED14369.1"/>
    </source>
</evidence>
<dbReference type="InterPro" id="IPR039357">
    <property type="entry name" value="SRD5A/TECR"/>
</dbReference>
<keyword evidence="5 6" id="KW-0472">Membrane</keyword>
<feature type="transmembrane region" description="Helical" evidence="6">
    <location>
        <begin position="168"/>
        <end position="186"/>
    </location>
</feature>
<dbReference type="Proteomes" id="UP000001745">
    <property type="component" value="Unassembled WGS sequence"/>
</dbReference>
<evidence type="ECO:0000313" key="9">
    <source>
        <dbReference type="Proteomes" id="UP000001745"/>
    </source>
</evidence>
<keyword evidence="3 6" id="KW-0812">Transmembrane</keyword>
<dbReference type="OrthoDB" id="5788137at2759"/>